<evidence type="ECO:0000313" key="2">
    <source>
        <dbReference type="Proteomes" id="UP000501690"/>
    </source>
</evidence>
<accession>A0A4D6MFM6</accession>
<organism evidence="1 2">
    <name type="scientific">Vigna unguiculata</name>
    <name type="common">Cowpea</name>
    <dbReference type="NCBI Taxonomy" id="3917"/>
    <lineage>
        <taxon>Eukaryota</taxon>
        <taxon>Viridiplantae</taxon>
        <taxon>Streptophyta</taxon>
        <taxon>Embryophyta</taxon>
        <taxon>Tracheophyta</taxon>
        <taxon>Spermatophyta</taxon>
        <taxon>Magnoliopsida</taxon>
        <taxon>eudicotyledons</taxon>
        <taxon>Gunneridae</taxon>
        <taxon>Pentapetalae</taxon>
        <taxon>rosids</taxon>
        <taxon>fabids</taxon>
        <taxon>Fabales</taxon>
        <taxon>Fabaceae</taxon>
        <taxon>Papilionoideae</taxon>
        <taxon>50 kb inversion clade</taxon>
        <taxon>NPAAA clade</taxon>
        <taxon>indigoferoid/millettioid clade</taxon>
        <taxon>Phaseoleae</taxon>
        <taxon>Vigna</taxon>
    </lineage>
</organism>
<dbReference type="EMBL" id="CP039351">
    <property type="protein sequence ID" value="QCD99603.1"/>
    <property type="molecule type" value="Genomic_DNA"/>
</dbReference>
<gene>
    <name evidence="1" type="ORF">DEO72_LG7g887</name>
</gene>
<reference evidence="1 2" key="1">
    <citation type="submission" date="2019-04" db="EMBL/GenBank/DDBJ databases">
        <title>An improved genome assembly and genetic linkage map for asparagus bean, Vigna unguiculata ssp. sesquipedialis.</title>
        <authorList>
            <person name="Xia Q."/>
            <person name="Zhang R."/>
            <person name="Dong Y."/>
        </authorList>
    </citation>
    <scope>NUCLEOTIDE SEQUENCE [LARGE SCALE GENOMIC DNA]</scope>
    <source>
        <tissue evidence="1">Leaf</tissue>
    </source>
</reference>
<evidence type="ECO:0000313" key="1">
    <source>
        <dbReference type="EMBL" id="QCD99603.1"/>
    </source>
</evidence>
<sequence>MDASNVPRVMKIEVGPTWKRIIGFLWCHVATSLRTERIDATRSPGPVRKFGLETETEAAILQPLKRRLRRGNRSVTELFVGALSLNEEERKREVAEAEAAAMEIHLPERDSDRKNVEACNGCVECATCDENRGGSHVEEDYWVFVVPRKQRLLALS</sequence>
<name>A0A4D6MFM6_VIGUN</name>
<protein>
    <submittedName>
        <fullName evidence="1">Uncharacterized protein</fullName>
    </submittedName>
</protein>
<keyword evidence="2" id="KW-1185">Reference proteome</keyword>
<dbReference type="AlphaFoldDB" id="A0A4D6MFM6"/>
<dbReference type="Proteomes" id="UP000501690">
    <property type="component" value="Linkage Group LG7"/>
</dbReference>
<proteinExistence type="predicted"/>